<keyword evidence="1" id="KW-0472">Membrane</keyword>
<dbReference type="PIRSF" id="PIRSF016789">
    <property type="entry name" value="DUF454"/>
    <property type="match status" value="1"/>
</dbReference>
<dbReference type="InterPro" id="IPR007401">
    <property type="entry name" value="DUF454"/>
</dbReference>
<dbReference type="GO" id="GO:0005886">
    <property type="term" value="C:plasma membrane"/>
    <property type="evidence" value="ECO:0007669"/>
    <property type="project" value="TreeGrafter"/>
</dbReference>
<feature type="transmembrane region" description="Helical" evidence="1">
    <location>
        <begin position="14"/>
        <end position="33"/>
    </location>
</feature>
<organism evidence="2">
    <name type="scientific">marine metagenome</name>
    <dbReference type="NCBI Taxonomy" id="408172"/>
    <lineage>
        <taxon>unclassified sequences</taxon>
        <taxon>metagenomes</taxon>
        <taxon>ecological metagenomes</taxon>
    </lineage>
</organism>
<keyword evidence="1" id="KW-0812">Transmembrane</keyword>
<evidence type="ECO:0000313" key="2">
    <source>
        <dbReference type="EMBL" id="SVB37603.1"/>
    </source>
</evidence>
<evidence type="ECO:0000256" key="1">
    <source>
        <dbReference type="SAM" id="Phobius"/>
    </source>
</evidence>
<feature type="transmembrane region" description="Helical" evidence="1">
    <location>
        <begin position="81"/>
        <end position="100"/>
    </location>
</feature>
<keyword evidence="1" id="KW-1133">Transmembrane helix</keyword>
<dbReference type="EMBL" id="UINC01039307">
    <property type="protein sequence ID" value="SVB37603.1"/>
    <property type="molecule type" value="Genomic_DNA"/>
</dbReference>
<feature type="transmembrane region" description="Helical" evidence="1">
    <location>
        <begin position="106"/>
        <end position="124"/>
    </location>
</feature>
<gene>
    <name evidence="2" type="ORF">METZ01_LOCUS190457</name>
</gene>
<proteinExistence type="predicted"/>
<protein>
    <recommendedName>
        <fullName evidence="3">DUF454 domain-containing protein</fullName>
    </recommendedName>
</protein>
<name>A0A382DJ03_9ZZZZ</name>
<reference evidence="2" key="1">
    <citation type="submission" date="2018-05" db="EMBL/GenBank/DDBJ databases">
        <authorList>
            <person name="Lanie J.A."/>
            <person name="Ng W.-L."/>
            <person name="Kazmierczak K.M."/>
            <person name="Andrzejewski T.M."/>
            <person name="Davidsen T.M."/>
            <person name="Wayne K.J."/>
            <person name="Tettelin H."/>
            <person name="Glass J.I."/>
            <person name="Rusch D."/>
            <person name="Podicherti R."/>
            <person name="Tsui H.-C.T."/>
            <person name="Winkler M.E."/>
        </authorList>
    </citation>
    <scope>NUCLEOTIDE SEQUENCE</scope>
</reference>
<dbReference type="AlphaFoldDB" id="A0A382DJ03"/>
<evidence type="ECO:0008006" key="3">
    <source>
        <dbReference type="Google" id="ProtNLM"/>
    </source>
</evidence>
<sequence>MMHLRTALDRFKKLLLITIGLICFGLGIVGYVLPGLPGTIFLIIAATLFVRSSDRLYKLVVNNHLFGRQVGEYLRTGAMPLRAKTISLVSIWVFSLISIFVTPYTWLFKAPILILAIVGTLYILSRPTSNKSA</sequence>
<dbReference type="PANTHER" id="PTHR35813:SF1">
    <property type="entry name" value="INNER MEMBRANE PROTEIN YBAN"/>
    <property type="match status" value="1"/>
</dbReference>
<accession>A0A382DJ03</accession>
<dbReference type="PANTHER" id="PTHR35813">
    <property type="entry name" value="INNER MEMBRANE PROTEIN YBAN"/>
    <property type="match status" value="1"/>
</dbReference>
<dbReference type="Pfam" id="PF04304">
    <property type="entry name" value="DUF454"/>
    <property type="match status" value="1"/>
</dbReference>